<evidence type="ECO:0000313" key="2">
    <source>
        <dbReference type="Proteomes" id="UP000675880"/>
    </source>
</evidence>
<proteinExistence type="predicted"/>
<organism evidence="1 2">
    <name type="scientific">Nitrospira defluvii</name>
    <dbReference type="NCBI Taxonomy" id="330214"/>
    <lineage>
        <taxon>Bacteria</taxon>
        <taxon>Pseudomonadati</taxon>
        <taxon>Nitrospirota</taxon>
        <taxon>Nitrospiria</taxon>
        <taxon>Nitrospirales</taxon>
        <taxon>Nitrospiraceae</taxon>
        <taxon>Nitrospira</taxon>
    </lineage>
</organism>
<reference evidence="1 2" key="1">
    <citation type="submission" date="2021-02" db="EMBL/GenBank/DDBJ databases">
        <authorList>
            <person name="Han P."/>
        </authorList>
    </citation>
    <scope>NUCLEOTIDE SEQUENCE [LARGE SCALE GENOMIC DNA]</scope>
    <source>
        <strain evidence="1">Candidatus Nitrospira sp. ZN2</strain>
    </source>
</reference>
<keyword evidence="2" id="KW-1185">Reference proteome</keyword>
<evidence type="ECO:0000313" key="1">
    <source>
        <dbReference type="EMBL" id="CAE6694622.1"/>
    </source>
</evidence>
<dbReference type="RefSeq" id="WP_213040281.1">
    <property type="nucleotide sequence ID" value="NZ_CAJNBJ010000001.1"/>
</dbReference>
<accession>A0ABN7KI92</accession>
<dbReference type="EMBL" id="CAJNBJ010000001">
    <property type="protein sequence ID" value="CAE6694622.1"/>
    <property type="molecule type" value="Genomic_DNA"/>
</dbReference>
<sequence>MALVAALLFSSGCQYFSPRSNVPTHYNLPLTVYVRLDPSIRAGAVDYRDACGQTVSLPIHDTLEAELKRRMAQVFERVTIEPGPAADASDGVIDVALGLRQVELFIPRKGNKTYPASVTLGLDFAYTDRQGAVLHAKKLQSVITGEVEVRAETCNISGLEQVAQQTIARVVEGMAEQLGTATKIREQAQWRNSRPAGPIPTAGQPALPVSPLQNPAPMPPTATAVTEATQPAAAVAPSKPTHLSFRTILRDHNQNQVLEQNETFSVEFEVKNEGEAAAEGVAVDLKGHAAIVSGVTTPVPLGLLQPGEIRRVTVDGKVGTVSDAEQAELICALQAAPNVSLPAPKKFFVAIRPDAGGNVEVLSVDVDQLPSKNGKAVQPQAVGIAIGVGTFRDRAVPPMMLAAHDAEVMGGYFKSVLGLPPQKVKVALDAKGLKDDWIEIFEQWLPKHAGPSTTAYVYVAGRAVVDSETGAVAMLPYDATVSGQTRTFSLARLQRALANAPVKQAVVMLELSLEPSAGSDPGRIVPPRWLPHDAGGEQDRVMLMVGNAAVQEAQAYQPGQHGLFTYFLLKGMRGAADLDKNGTVLTGELCAYVHGQVGAIAHTQSGAIQETLCLPAAGDRSPLRGIVVSRPQ</sequence>
<dbReference type="Proteomes" id="UP000675880">
    <property type="component" value="Unassembled WGS sequence"/>
</dbReference>
<evidence type="ECO:0008006" key="3">
    <source>
        <dbReference type="Google" id="ProtNLM"/>
    </source>
</evidence>
<gene>
    <name evidence="1" type="ORF">NSPZN2_10393</name>
</gene>
<name>A0ABN7KI92_9BACT</name>
<protein>
    <recommendedName>
        <fullName evidence="3">Lipoprotein</fullName>
    </recommendedName>
</protein>
<comment type="caution">
    <text evidence="1">The sequence shown here is derived from an EMBL/GenBank/DDBJ whole genome shotgun (WGS) entry which is preliminary data.</text>
</comment>